<gene>
    <name evidence="6" type="ORF">AOCH_005032</name>
</gene>
<evidence type="ECO:0000259" key="5">
    <source>
        <dbReference type="SMART" id="SM00478"/>
    </source>
</evidence>
<comment type="similarity">
    <text evidence="1">Belongs to the alkylbase DNA glycosidase AlkA family.</text>
</comment>
<dbReference type="OrthoDB" id="415889at2759"/>
<dbReference type="Gene3D" id="1.10.1670.40">
    <property type="match status" value="1"/>
</dbReference>
<name>A0A0F8V8P9_9EURO</name>
<dbReference type="GO" id="GO:0006285">
    <property type="term" value="P:base-excision repair, AP site formation"/>
    <property type="evidence" value="ECO:0007669"/>
    <property type="project" value="TreeGrafter"/>
</dbReference>
<dbReference type="EMBL" id="JYKN01001682">
    <property type="protein sequence ID" value="KKK19381.1"/>
    <property type="molecule type" value="Genomic_DNA"/>
</dbReference>
<protein>
    <recommendedName>
        <fullName evidence="5">HhH-GPD domain-containing protein</fullName>
    </recommendedName>
</protein>
<dbReference type="PANTHER" id="PTHR43003:SF5">
    <property type="entry name" value="DNA-3-METHYLADENINE GLYCOSYLASE"/>
    <property type="match status" value="1"/>
</dbReference>
<comment type="caution">
    <text evidence="6">The sequence shown here is derived from an EMBL/GenBank/DDBJ whole genome shotgun (WGS) entry which is preliminary data.</text>
</comment>
<dbReference type="GO" id="GO:0032993">
    <property type="term" value="C:protein-DNA complex"/>
    <property type="evidence" value="ECO:0007669"/>
    <property type="project" value="TreeGrafter"/>
</dbReference>
<keyword evidence="7" id="KW-1185">Reference proteome</keyword>
<dbReference type="SUPFAM" id="SSF48150">
    <property type="entry name" value="DNA-glycosylase"/>
    <property type="match status" value="1"/>
</dbReference>
<evidence type="ECO:0000256" key="1">
    <source>
        <dbReference type="ARBA" id="ARBA00010817"/>
    </source>
</evidence>
<dbReference type="PANTHER" id="PTHR43003">
    <property type="entry name" value="DNA-3-METHYLADENINE GLYCOSYLASE"/>
    <property type="match status" value="1"/>
</dbReference>
<dbReference type="SMART" id="SM00478">
    <property type="entry name" value="ENDO3c"/>
    <property type="match status" value="1"/>
</dbReference>
<feature type="compositionally biased region" description="Polar residues" evidence="4">
    <location>
        <begin position="68"/>
        <end position="91"/>
    </location>
</feature>
<keyword evidence="2" id="KW-0227">DNA damage</keyword>
<evidence type="ECO:0000256" key="4">
    <source>
        <dbReference type="SAM" id="MobiDB-lite"/>
    </source>
</evidence>
<dbReference type="VEuPathDB" id="FungiDB:P175DRAFT_0505112"/>
<evidence type="ECO:0000256" key="3">
    <source>
        <dbReference type="ARBA" id="ARBA00023204"/>
    </source>
</evidence>
<dbReference type="InterPro" id="IPR003265">
    <property type="entry name" value="HhH-GPD_domain"/>
</dbReference>
<feature type="compositionally biased region" description="Basic residues" evidence="4">
    <location>
        <begin position="39"/>
        <end position="54"/>
    </location>
</feature>
<reference evidence="6 7" key="1">
    <citation type="submission" date="2015-02" db="EMBL/GenBank/DDBJ databases">
        <title>Draft Genome Sequences of Two Closely-Related Aflatoxigenic Aspergillus Species Obtained from the Cote d'Ivoire.</title>
        <authorList>
            <person name="Moore G.G."/>
            <person name="Beltz S.B."/>
            <person name="Mack B.M."/>
        </authorList>
    </citation>
    <scope>NUCLEOTIDE SEQUENCE [LARGE SCALE GENOMIC DNA]</scope>
    <source>
        <strain evidence="6 7">SRRC1432</strain>
    </source>
</reference>
<feature type="domain" description="HhH-GPD" evidence="5">
    <location>
        <begin position="282"/>
        <end position="427"/>
    </location>
</feature>
<dbReference type="InterPro" id="IPR011257">
    <property type="entry name" value="DNA_glycosylase"/>
</dbReference>
<dbReference type="InterPro" id="IPR051912">
    <property type="entry name" value="Alkylbase_DNA_Glycosylase/TA"/>
</dbReference>
<dbReference type="GO" id="GO:0008725">
    <property type="term" value="F:DNA-3-methyladenine glycosylase activity"/>
    <property type="evidence" value="ECO:0007669"/>
    <property type="project" value="TreeGrafter"/>
</dbReference>
<dbReference type="Pfam" id="PF00730">
    <property type="entry name" value="HhH-GPD"/>
    <property type="match status" value="1"/>
</dbReference>
<feature type="compositionally biased region" description="Pro residues" evidence="4">
    <location>
        <begin position="93"/>
        <end position="104"/>
    </location>
</feature>
<sequence>MALRRSARLSAVLPLQPSIQPAKPNRSPSQRSNSNGVTKSRKPSAKETQKRKKTLNPNSLPQPLLSPHQTATTPTSDTPQAPAPNSTTYWDSPSPPPPPPPPLPQDNIGNRPQTPPPPLDRPVEPHRTNATLLTPHGSSLVAYPPDALDWDIIIPPSKTGLPRPTATTGTLLEQATAHLIATDARLEPIIRQHPCKLFSPQGLAEKIDPFRSLVSTIIGQQVSGAAAKSIKDRFVGLLYGINNRNRNRNRNRNPNDGITINNGGSGSGSGSETTIIPPPPPADYFPTPEEIVKCDIPLLRTAGLSQRKAEYIQGLSEKFANGELSARMLLSASDDELLEKLTAVRGLGRWSVEMFACFTLKRTDVFSTGDLGVQRGCAAFIGKDVSKLKAKGGGKFKYMSESDMLELAAKFAPYRSLFMWYMWRVEEVDVTVMSN</sequence>
<dbReference type="Gene3D" id="1.10.340.30">
    <property type="entry name" value="Hypothetical protein, domain 2"/>
    <property type="match status" value="1"/>
</dbReference>
<dbReference type="GO" id="GO:0005634">
    <property type="term" value="C:nucleus"/>
    <property type="evidence" value="ECO:0007669"/>
    <property type="project" value="TreeGrafter"/>
</dbReference>
<feature type="compositionally biased region" description="Low complexity" evidence="4">
    <location>
        <begin position="55"/>
        <end position="67"/>
    </location>
</feature>
<keyword evidence="3" id="KW-0234">DNA repair</keyword>
<proteinExistence type="inferred from homology"/>
<dbReference type="GO" id="GO:0006307">
    <property type="term" value="P:DNA alkylation repair"/>
    <property type="evidence" value="ECO:0007669"/>
    <property type="project" value="TreeGrafter"/>
</dbReference>
<accession>A0A0F8V8P9</accession>
<dbReference type="GO" id="GO:0032131">
    <property type="term" value="F:alkylated DNA binding"/>
    <property type="evidence" value="ECO:0007669"/>
    <property type="project" value="TreeGrafter"/>
</dbReference>
<feature type="region of interest" description="Disordered" evidence="4">
    <location>
        <begin position="245"/>
        <end position="282"/>
    </location>
</feature>
<evidence type="ECO:0000256" key="2">
    <source>
        <dbReference type="ARBA" id="ARBA00022763"/>
    </source>
</evidence>
<feature type="region of interest" description="Disordered" evidence="4">
    <location>
        <begin position="1"/>
        <end position="137"/>
    </location>
</feature>
<dbReference type="CDD" id="cd00056">
    <property type="entry name" value="ENDO3c"/>
    <property type="match status" value="1"/>
</dbReference>
<feature type="compositionally biased region" description="Low complexity" evidence="4">
    <location>
        <begin position="24"/>
        <end position="35"/>
    </location>
</feature>
<dbReference type="FunFam" id="1.10.340.30:FF:000004">
    <property type="entry name" value="DNA-3-methyladenine glycosylase II"/>
    <property type="match status" value="1"/>
</dbReference>
<evidence type="ECO:0000313" key="7">
    <source>
        <dbReference type="Proteomes" id="UP000034947"/>
    </source>
</evidence>
<dbReference type="GO" id="GO:0043916">
    <property type="term" value="F:DNA-7-methylguanine glycosylase activity"/>
    <property type="evidence" value="ECO:0007669"/>
    <property type="project" value="TreeGrafter"/>
</dbReference>
<dbReference type="AlphaFoldDB" id="A0A0F8V8P9"/>
<evidence type="ECO:0000313" key="6">
    <source>
        <dbReference type="EMBL" id="KKK19381.1"/>
    </source>
</evidence>
<organism evidence="6 7">
    <name type="scientific">Aspergillus ochraceoroseus</name>
    <dbReference type="NCBI Taxonomy" id="138278"/>
    <lineage>
        <taxon>Eukaryota</taxon>
        <taxon>Fungi</taxon>
        <taxon>Dikarya</taxon>
        <taxon>Ascomycota</taxon>
        <taxon>Pezizomycotina</taxon>
        <taxon>Eurotiomycetes</taxon>
        <taxon>Eurotiomycetidae</taxon>
        <taxon>Eurotiales</taxon>
        <taxon>Aspergillaceae</taxon>
        <taxon>Aspergillus</taxon>
        <taxon>Aspergillus subgen. Nidulantes</taxon>
    </lineage>
</organism>
<dbReference type="Proteomes" id="UP000034947">
    <property type="component" value="Unassembled WGS sequence"/>
</dbReference>